<dbReference type="GO" id="GO:0061749">
    <property type="term" value="F:forked DNA-dependent helicase activity"/>
    <property type="evidence" value="ECO:0007669"/>
    <property type="project" value="TreeGrafter"/>
</dbReference>
<keyword evidence="1" id="KW-0347">Helicase</keyword>
<dbReference type="GO" id="GO:0005759">
    <property type="term" value="C:mitochondrial matrix"/>
    <property type="evidence" value="ECO:0007669"/>
    <property type="project" value="TreeGrafter"/>
</dbReference>
<dbReference type="GO" id="GO:0005524">
    <property type="term" value="F:ATP binding"/>
    <property type="evidence" value="ECO:0007669"/>
    <property type="project" value="InterPro"/>
</dbReference>
<dbReference type="InterPro" id="IPR027417">
    <property type="entry name" value="P-loop_NTPase"/>
</dbReference>
<dbReference type="GO" id="GO:0032042">
    <property type="term" value="P:mitochondrial DNA metabolic process"/>
    <property type="evidence" value="ECO:0007669"/>
    <property type="project" value="TreeGrafter"/>
</dbReference>
<dbReference type="EMBL" id="KZ819327">
    <property type="protein sequence ID" value="PWN20620.1"/>
    <property type="molecule type" value="Genomic_DNA"/>
</dbReference>
<keyword evidence="6" id="KW-1185">Reference proteome</keyword>
<dbReference type="PANTHER" id="PTHR47396:SF1">
    <property type="entry name" value="ATP-DEPENDENT HELICASE IRC3-RELATED"/>
    <property type="match status" value="1"/>
</dbReference>
<dbReference type="InterPro" id="IPR001650">
    <property type="entry name" value="Helicase_C-like"/>
</dbReference>
<proteinExistence type="predicted"/>
<dbReference type="InterPro" id="IPR006935">
    <property type="entry name" value="Helicase/UvrB_N"/>
</dbReference>
<feature type="compositionally biased region" description="Polar residues" evidence="2">
    <location>
        <begin position="705"/>
        <end position="716"/>
    </location>
</feature>
<keyword evidence="1" id="KW-0067">ATP-binding</keyword>
<dbReference type="GO" id="GO:0036121">
    <property type="term" value="F:double-stranded DNA helicase activity"/>
    <property type="evidence" value="ECO:0007669"/>
    <property type="project" value="TreeGrafter"/>
</dbReference>
<feature type="domain" description="Helicase ATP-binding" evidence="3">
    <location>
        <begin position="81"/>
        <end position="289"/>
    </location>
</feature>
<feature type="non-terminal residue" evidence="5">
    <location>
        <position position="732"/>
    </location>
</feature>
<dbReference type="GO" id="GO:0070125">
    <property type="term" value="P:mitochondrial translational elongation"/>
    <property type="evidence" value="ECO:0007669"/>
    <property type="project" value="TreeGrafter"/>
</dbReference>
<dbReference type="SMART" id="SM00487">
    <property type="entry name" value="DEXDc"/>
    <property type="match status" value="1"/>
</dbReference>
<dbReference type="CDD" id="cd18799">
    <property type="entry name" value="SF2_C_EcoAI-like"/>
    <property type="match status" value="1"/>
</dbReference>
<keyword evidence="1" id="KW-0547">Nucleotide-binding</keyword>
<evidence type="ECO:0000256" key="1">
    <source>
        <dbReference type="ARBA" id="ARBA00022806"/>
    </source>
</evidence>
<sequence>MVLGRRHCLILTHSLLHRPLDRRRMADLRTFSTTSRLREAAPATVLAESPLPLPPSPTVSPAASAVRLRPYQERAVSDCLTAIAEGTSRIGVSSPTGSGKTTMFTELIARLPNLPNVHSQASDPVLHRPGDRVLIIVGAIELALQAASAVTRAHPHLHVEIEQGSKYRATGTADVTVATYQTLTRSEDRLSKFRSEGLKAIIVDEAHHAASPSYISLLANFDSEVGLSRDERREALAQQAAAVAPGPSTSFTNTSTTVRRRIPIIGFSATFSRHDGLALGRVFDRIVYHRDFLEMIDEQWLCPVRFTSIRSNLDLSAVKVSSTSGDFLPKSLASFTNIAPVNRLIVRSWLDRAADRRSTLVFCIDVQHVIDLTAEFREAGIDARYLHGGTSMKERKQLLEDFKQGKYRVLVNCAILTEGFDLPQIDAVLLARPTRSRNLFSQMIGRGLRLSPQTGKRDCLILDLVGTIERGVICTPTLFGLDPEEQIEGMSLEELKERAEEASQRGANVALDDCDDPTRITFVDYASPHELQSAVSRKIGDFIYRLSPNAWVDCGAGVYILDIPRKGFIRVQRGEPILEGDAAEEGSDTEEDTPSFTPAMATSTWSATFTPQNIDYDEAVATSNRRSFSPYRRAISILGDADAEQAPSLEACIRVCDTYATKHVLRSGPMNQLLRRDAEWRKKAASPSQKALVAKRLGFQPDAESFTNLKPNSKAATNAEAEVDGISPHASR</sequence>
<dbReference type="SMART" id="SM00382">
    <property type="entry name" value="AAA"/>
    <property type="match status" value="1"/>
</dbReference>
<dbReference type="SUPFAM" id="SSF52540">
    <property type="entry name" value="P-loop containing nucleoside triphosphate hydrolases"/>
    <property type="match status" value="1"/>
</dbReference>
<dbReference type="GO" id="GO:0000403">
    <property type="term" value="F:Y-form DNA binding"/>
    <property type="evidence" value="ECO:0007669"/>
    <property type="project" value="TreeGrafter"/>
</dbReference>
<dbReference type="Proteomes" id="UP000245942">
    <property type="component" value="Unassembled WGS sequence"/>
</dbReference>
<name>A0A316U5Z3_9BASI</name>
<evidence type="ECO:0000259" key="4">
    <source>
        <dbReference type="PROSITE" id="PS51194"/>
    </source>
</evidence>
<dbReference type="Pfam" id="PF00271">
    <property type="entry name" value="Helicase_C"/>
    <property type="match status" value="1"/>
</dbReference>
<dbReference type="PANTHER" id="PTHR47396">
    <property type="entry name" value="TYPE I RESTRICTION ENZYME ECOKI R PROTEIN"/>
    <property type="match status" value="1"/>
</dbReference>
<gene>
    <name evidence="5" type="ORF">BCV69DRAFT_282842</name>
</gene>
<dbReference type="InterPro" id="IPR003593">
    <property type="entry name" value="AAA+_ATPase"/>
</dbReference>
<dbReference type="InterPro" id="IPR050742">
    <property type="entry name" value="Helicase_Restrict-Modif_Enz"/>
</dbReference>
<feature type="region of interest" description="Disordered" evidence="2">
    <location>
        <begin position="703"/>
        <end position="732"/>
    </location>
</feature>
<accession>A0A316U5Z3</accession>
<organism evidence="5 6">
    <name type="scientific">Pseudomicrostroma glucosiphilum</name>
    <dbReference type="NCBI Taxonomy" id="1684307"/>
    <lineage>
        <taxon>Eukaryota</taxon>
        <taxon>Fungi</taxon>
        <taxon>Dikarya</taxon>
        <taxon>Basidiomycota</taxon>
        <taxon>Ustilaginomycotina</taxon>
        <taxon>Exobasidiomycetes</taxon>
        <taxon>Microstromatales</taxon>
        <taxon>Microstromatales incertae sedis</taxon>
        <taxon>Pseudomicrostroma</taxon>
    </lineage>
</organism>
<dbReference type="Pfam" id="PF04851">
    <property type="entry name" value="ResIII"/>
    <property type="match status" value="1"/>
</dbReference>
<evidence type="ECO:0000313" key="6">
    <source>
        <dbReference type="Proteomes" id="UP000245942"/>
    </source>
</evidence>
<protein>
    <submittedName>
        <fullName evidence="5">P-loop containing nucleoside triphosphate hydrolase protein</fullName>
    </submittedName>
</protein>
<dbReference type="STRING" id="1684307.A0A316U5Z3"/>
<dbReference type="SMART" id="SM00490">
    <property type="entry name" value="HELICc"/>
    <property type="match status" value="1"/>
</dbReference>
<dbReference type="GO" id="GO:0016787">
    <property type="term" value="F:hydrolase activity"/>
    <property type="evidence" value="ECO:0007669"/>
    <property type="project" value="UniProtKB-KW"/>
</dbReference>
<dbReference type="AlphaFoldDB" id="A0A316U5Z3"/>
<feature type="domain" description="Helicase C-terminal" evidence="4">
    <location>
        <begin position="345"/>
        <end position="503"/>
    </location>
</feature>
<dbReference type="GeneID" id="37014226"/>
<dbReference type="Gene3D" id="3.40.50.300">
    <property type="entry name" value="P-loop containing nucleotide triphosphate hydrolases"/>
    <property type="match status" value="2"/>
</dbReference>
<dbReference type="OrthoDB" id="270584at2759"/>
<evidence type="ECO:0000313" key="5">
    <source>
        <dbReference type="EMBL" id="PWN20620.1"/>
    </source>
</evidence>
<dbReference type="RefSeq" id="XP_025347780.1">
    <property type="nucleotide sequence ID" value="XM_025492492.1"/>
</dbReference>
<evidence type="ECO:0000259" key="3">
    <source>
        <dbReference type="PROSITE" id="PS51192"/>
    </source>
</evidence>
<dbReference type="PROSITE" id="PS51194">
    <property type="entry name" value="HELICASE_CTER"/>
    <property type="match status" value="1"/>
</dbReference>
<keyword evidence="5" id="KW-0378">Hydrolase</keyword>
<dbReference type="PROSITE" id="PS51192">
    <property type="entry name" value="HELICASE_ATP_BIND_1"/>
    <property type="match status" value="1"/>
</dbReference>
<evidence type="ECO:0000256" key="2">
    <source>
        <dbReference type="SAM" id="MobiDB-lite"/>
    </source>
</evidence>
<dbReference type="InterPro" id="IPR014001">
    <property type="entry name" value="Helicase_ATP-bd"/>
</dbReference>
<reference evidence="5 6" key="1">
    <citation type="journal article" date="2018" name="Mol. Biol. Evol.">
        <title>Broad Genomic Sampling Reveals a Smut Pathogenic Ancestry of the Fungal Clade Ustilaginomycotina.</title>
        <authorList>
            <person name="Kijpornyongpan T."/>
            <person name="Mondo S.J."/>
            <person name="Barry K."/>
            <person name="Sandor L."/>
            <person name="Lee J."/>
            <person name="Lipzen A."/>
            <person name="Pangilinan J."/>
            <person name="LaButti K."/>
            <person name="Hainaut M."/>
            <person name="Henrissat B."/>
            <person name="Grigoriev I.V."/>
            <person name="Spatafora J.W."/>
            <person name="Aime M.C."/>
        </authorList>
    </citation>
    <scope>NUCLEOTIDE SEQUENCE [LARGE SCALE GENOMIC DNA]</scope>
    <source>
        <strain evidence="5 6">MCA 4718</strain>
    </source>
</reference>